<sequence>MLYLAELLAARWPGLCHWQGLERITPRAALAALVTFVLALAGGPALIAWLTARFREPVKCDSAEIARLHRAKNATPTMGGIVIVGGLIAGLFVFGDWR</sequence>
<feature type="transmembrane region" description="Helical" evidence="1">
    <location>
        <begin position="28"/>
        <end position="52"/>
    </location>
</feature>
<evidence type="ECO:0000313" key="2">
    <source>
        <dbReference type="EMBL" id="KKK62426.1"/>
    </source>
</evidence>
<comment type="caution">
    <text evidence="2">The sequence shown here is derived from an EMBL/GenBank/DDBJ whole genome shotgun (WGS) entry which is preliminary data.</text>
</comment>
<dbReference type="EMBL" id="LAZR01061997">
    <property type="protein sequence ID" value="KKK62426.1"/>
    <property type="molecule type" value="Genomic_DNA"/>
</dbReference>
<keyword evidence="1" id="KW-1133">Transmembrane helix</keyword>
<name>A0A0F8ZR84_9ZZZZ</name>
<gene>
    <name evidence="2" type="ORF">LCGC14_3004440</name>
</gene>
<accession>A0A0F8ZR84</accession>
<evidence type="ECO:0000256" key="1">
    <source>
        <dbReference type="SAM" id="Phobius"/>
    </source>
</evidence>
<protein>
    <recommendedName>
        <fullName evidence="3">Phospho-N-acetylmuramoyl-pentapeptide-transferase</fullName>
    </recommendedName>
</protein>
<dbReference type="Pfam" id="PF10555">
    <property type="entry name" value="MraY_sig1"/>
    <property type="match status" value="1"/>
</dbReference>
<keyword evidence="1" id="KW-0812">Transmembrane</keyword>
<reference evidence="2" key="1">
    <citation type="journal article" date="2015" name="Nature">
        <title>Complex archaea that bridge the gap between prokaryotes and eukaryotes.</title>
        <authorList>
            <person name="Spang A."/>
            <person name="Saw J.H."/>
            <person name="Jorgensen S.L."/>
            <person name="Zaremba-Niedzwiedzka K."/>
            <person name="Martijn J."/>
            <person name="Lind A.E."/>
            <person name="van Eijk R."/>
            <person name="Schleper C."/>
            <person name="Guy L."/>
            <person name="Ettema T.J."/>
        </authorList>
    </citation>
    <scope>NUCLEOTIDE SEQUENCE</scope>
</reference>
<dbReference type="PROSITE" id="PS01347">
    <property type="entry name" value="MRAY_1"/>
    <property type="match status" value="1"/>
</dbReference>
<dbReference type="AlphaFoldDB" id="A0A0F8ZR84"/>
<keyword evidence="1" id="KW-0472">Membrane</keyword>
<dbReference type="InterPro" id="IPR018480">
    <property type="entry name" value="PNAcMuramoyl-5peptid_Trfase_CS"/>
</dbReference>
<feature type="non-terminal residue" evidence="2">
    <location>
        <position position="98"/>
    </location>
</feature>
<evidence type="ECO:0008006" key="3">
    <source>
        <dbReference type="Google" id="ProtNLM"/>
    </source>
</evidence>
<feature type="transmembrane region" description="Helical" evidence="1">
    <location>
        <begin position="73"/>
        <end position="94"/>
    </location>
</feature>
<proteinExistence type="predicted"/>
<organism evidence="2">
    <name type="scientific">marine sediment metagenome</name>
    <dbReference type="NCBI Taxonomy" id="412755"/>
    <lineage>
        <taxon>unclassified sequences</taxon>
        <taxon>metagenomes</taxon>
        <taxon>ecological metagenomes</taxon>
    </lineage>
</organism>